<dbReference type="Proteomes" id="UP000525078">
    <property type="component" value="Unassembled WGS sequence"/>
</dbReference>
<comment type="caution">
    <text evidence="1">The sequence shown here is derived from an EMBL/GenBank/DDBJ whole genome shotgun (WGS) entry which is preliminary data.</text>
</comment>
<accession>A0A7J6GQ33</accession>
<name>A0A7J6GQ33_CANSA</name>
<protein>
    <submittedName>
        <fullName evidence="1">Uncharacterized protein</fullName>
    </submittedName>
</protein>
<organism evidence="1 2">
    <name type="scientific">Cannabis sativa</name>
    <name type="common">Hemp</name>
    <name type="synonym">Marijuana</name>
    <dbReference type="NCBI Taxonomy" id="3483"/>
    <lineage>
        <taxon>Eukaryota</taxon>
        <taxon>Viridiplantae</taxon>
        <taxon>Streptophyta</taxon>
        <taxon>Embryophyta</taxon>
        <taxon>Tracheophyta</taxon>
        <taxon>Spermatophyta</taxon>
        <taxon>Magnoliopsida</taxon>
        <taxon>eudicotyledons</taxon>
        <taxon>Gunneridae</taxon>
        <taxon>Pentapetalae</taxon>
        <taxon>rosids</taxon>
        <taxon>fabids</taxon>
        <taxon>Rosales</taxon>
        <taxon>Cannabaceae</taxon>
        <taxon>Cannabis</taxon>
    </lineage>
</organism>
<evidence type="ECO:0000313" key="2">
    <source>
        <dbReference type="Proteomes" id="UP000525078"/>
    </source>
</evidence>
<proteinExistence type="predicted"/>
<dbReference type="EMBL" id="JAATIP010000046">
    <property type="protein sequence ID" value="KAF4384997.1"/>
    <property type="molecule type" value="Genomic_DNA"/>
</dbReference>
<dbReference type="AlphaFoldDB" id="A0A7J6GQ33"/>
<reference evidence="1 2" key="1">
    <citation type="journal article" date="2020" name="bioRxiv">
        <title>Sequence and annotation of 42 cannabis genomes reveals extensive copy number variation in cannabinoid synthesis and pathogen resistance genes.</title>
        <authorList>
            <person name="Mckernan K.J."/>
            <person name="Helbert Y."/>
            <person name="Kane L.T."/>
            <person name="Ebling H."/>
            <person name="Zhang L."/>
            <person name="Liu B."/>
            <person name="Eaton Z."/>
            <person name="Mclaughlin S."/>
            <person name="Kingan S."/>
            <person name="Baybayan P."/>
            <person name="Concepcion G."/>
            <person name="Jordan M."/>
            <person name="Riva A."/>
            <person name="Barbazuk W."/>
            <person name="Harkins T."/>
        </authorList>
    </citation>
    <scope>NUCLEOTIDE SEQUENCE [LARGE SCALE GENOMIC DNA]</scope>
    <source>
        <strain evidence="2">cv. Jamaican Lion 4</strain>
        <tissue evidence="1">Leaf</tissue>
    </source>
</reference>
<gene>
    <name evidence="1" type="ORF">F8388_010595</name>
</gene>
<sequence>MELSLKPHASFNFAYSAIRSATRNLAWHLTTSRSSKKLAWATSTRLLNSCNTCYYDTKVVNKKILALKEKVNKA</sequence>
<evidence type="ECO:0000313" key="1">
    <source>
        <dbReference type="EMBL" id="KAF4384997.1"/>
    </source>
</evidence>